<feature type="transmembrane region" description="Helical" evidence="1">
    <location>
        <begin position="139"/>
        <end position="160"/>
    </location>
</feature>
<keyword evidence="1" id="KW-0812">Transmembrane</keyword>
<dbReference type="NCBIfam" id="TIGR03368">
    <property type="entry name" value="cellulose_yhjU"/>
    <property type="match status" value="1"/>
</dbReference>
<dbReference type="Gene3D" id="3.40.720.10">
    <property type="entry name" value="Alkaline Phosphatase, subunit A"/>
    <property type="match status" value="1"/>
</dbReference>
<dbReference type="InterPro" id="IPR017850">
    <property type="entry name" value="Alkaline_phosphatase_core_sf"/>
</dbReference>
<feature type="transmembrane region" description="Helical" evidence="1">
    <location>
        <begin position="46"/>
        <end position="65"/>
    </location>
</feature>
<evidence type="ECO:0000313" key="3">
    <source>
        <dbReference type="Proteomes" id="UP000189369"/>
    </source>
</evidence>
<gene>
    <name evidence="2" type="ORF">PAEH1_00505</name>
</gene>
<evidence type="ECO:0008006" key="4">
    <source>
        <dbReference type="Google" id="ProtNLM"/>
    </source>
</evidence>
<sequence>MDKTTTHQQDMKPKRSAFLWRGFGLWNLYFIAKLGLYWGGYIKFHVLYNCLFAAALLLPLAPLWLHRLRHVLAIPAGIALLYYDSWLPPIRRLLEQPEVLQFSNAYLIELLGRFINWDLVAYAFIVFVAYLFLAQWLRITTFTVLALAGVALTQWGGLALPRLQWSQFVQNEVVPISTAQTNTTSPVAPVKVNAATLSERLNAELEQFYQAEKQRRISFESLAPDSTAFDLLFLNICSLSWDDLKAVGLSQHPLFAKMDVIFENFNSATSYSGPAVSRLMHANCGQLSHADLYEPVGKECSLFSNLEALGFDTEAVLNHNGEFQNFIDDITQEGSFSAPIVPTELKPTLRGFDHSPIWSDYETLALWLDKQNAKSKTQPAALLYNTITLHDGNREATADGGSRSAPYDRRAQRLLDELDRFMDQLERSGRKAVVVFIPEHGAALQGDKMQISGMREIPTTSITHVPVGVRLIGEKSAGADPVVQIQEPTSFLAVSDLVSRIIHQSVFDQDHINWQQLTADLQQTAVVSENEGTVVMEYEGVPYVRLDGKNWLRYQQ</sequence>
<dbReference type="Pfam" id="PF11658">
    <property type="entry name" value="CBP_BcsG"/>
    <property type="match status" value="1"/>
</dbReference>
<keyword evidence="1" id="KW-1133">Transmembrane helix</keyword>
<dbReference type="KEGG" id="phn:PAEH1_00505"/>
<dbReference type="Proteomes" id="UP000189369">
    <property type="component" value="Chromosome"/>
</dbReference>
<name>A0A1U9JXC4_9BURK</name>
<evidence type="ECO:0000313" key="2">
    <source>
        <dbReference type="EMBL" id="AQS50401.1"/>
    </source>
</evidence>
<evidence type="ECO:0000256" key="1">
    <source>
        <dbReference type="SAM" id="Phobius"/>
    </source>
</evidence>
<proteinExistence type="predicted"/>
<protein>
    <recommendedName>
        <fullName evidence="4">Cellulose biosynthesis protein BcsG</fullName>
    </recommendedName>
</protein>
<keyword evidence="1" id="KW-0472">Membrane</keyword>
<dbReference type="AlphaFoldDB" id="A0A1U9JXC4"/>
<feature type="transmembrane region" description="Helical" evidence="1">
    <location>
        <begin position="114"/>
        <end position="133"/>
    </location>
</feature>
<accession>A0A1U9JXC4</accession>
<dbReference type="EMBL" id="CP019697">
    <property type="protein sequence ID" value="AQS50401.1"/>
    <property type="molecule type" value="Genomic_DNA"/>
</dbReference>
<dbReference type="InterPro" id="IPR017744">
    <property type="entry name" value="BcsG"/>
</dbReference>
<dbReference type="STRING" id="643674.PAEH1_00505"/>
<feature type="transmembrane region" description="Helical" evidence="1">
    <location>
        <begin position="18"/>
        <end position="40"/>
    </location>
</feature>
<organism evidence="2 3">
    <name type="scientific">Paenalcaligenes hominis</name>
    <dbReference type="NCBI Taxonomy" id="643674"/>
    <lineage>
        <taxon>Bacteria</taxon>
        <taxon>Pseudomonadati</taxon>
        <taxon>Pseudomonadota</taxon>
        <taxon>Betaproteobacteria</taxon>
        <taxon>Burkholderiales</taxon>
        <taxon>Alcaligenaceae</taxon>
        <taxon>Paenalcaligenes</taxon>
    </lineage>
</organism>
<dbReference type="SUPFAM" id="SSF53649">
    <property type="entry name" value="Alkaline phosphatase-like"/>
    <property type="match status" value="1"/>
</dbReference>
<reference evidence="2 3" key="1">
    <citation type="submission" date="2017-01" db="EMBL/GenBank/DDBJ databases">
        <title>Complete Genome Sequence of Paenalcaligenes hominis, Isolated from a paraplegic Patient with neurogenic bladder.</title>
        <authorList>
            <person name="Mukhopadhyay R."/>
            <person name="Joaquin J."/>
            <person name="Hogue R."/>
            <person name="Kilaru A."/>
            <person name="Jospin G."/>
            <person name="Mars K."/>
            <person name="Eisen J.A."/>
            <person name="Chaturvedi V."/>
        </authorList>
    </citation>
    <scope>NUCLEOTIDE SEQUENCE [LARGE SCALE GENOMIC DNA]</scope>
    <source>
        <strain evidence="2 3">15S00501</strain>
    </source>
</reference>